<comment type="caution">
    <text evidence="2">The sequence shown here is derived from an EMBL/GenBank/DDBJ whole genome shotgun (WGS) entry which is preliminary data.</text>
</comment>
<proteinExistence type="predicted"/>
<accession>A0A9K3DR74</accession>
<keyword evidence="3" id="KW-1185">Reference proteome</keyword>
<reference evidence="2" key="2">
    <citation type="submission" date="2020-06" db="EMBL/GenBank/DDBJ databases">
        <title>Helianthus annuus Genome sequencing and assembly Release 2.</title>
        <authorList>
            <person name="Gouzy J."/>
            <person name="Langlade N."/>
            <person name="Munos S."/>
        </authorList>
    </citation>
    <scope>NUCLEOTIDE SEQUENCE</scope>
    <source>
        <tissue evidence="2">Leaves</tissue>
    </source>
</reference>
<evidence type="ECO:0000313" key="3">
    <source>
        <dbReference type="Proteomes" id="UP000215914"/>
    </source>
</evidence>
<organism evidence="2 3">
    <name type="scientific">Helianthus annuus</name>
    <name type="common">Common sunflower</name>
    <dbReference type="NCBI Taxonomy" id="4232"/>
    <lineage>
        <taxon>Eukaryota</taxon>
        <taxon>Viridiplantae</taxon>
        <taxon>Streptophyta</taxon>
        <taxon>Embryophyta</taxon>
        <taxon>Tracheophyta</taxon>
        <taxon>Spermatophyta</taxon>
        <taxon>Magnoliopsida</taxon>
        <taxon>eudicotyledons</taxon>
        <taxon>Gunneridae</taxon>
        <taxon>Pentapetalae</taxon>
        <taxon>asterids</taxon>
        <taxon>campanulids</taxon>
        <taxon>Asterales</taxon>
        <taxon>Asteraceae</taxon>
        <taxon>Asteroideae</taxon>
        <taxon>Heliantheae alliance</taxon>
        <taxon>Heliantheae</taxon>
        <taxon>Helianthus</taxon>
    </lineage>
</organism>
<dbReference type="Gramene" id="mRNA:HanXRQr2_Chr16g0750081">
    <property type="protein sequence ID" value="CDS:HanXRQr2_Chr16g0750081.1"/>
    <property type="gene ID" value="HanXRQr2_Chr16g0750081"/>
</dbReference>
<evidence type="ECO:0000256" key="1">
    <source>
        <dbReference type="SAM" id="MobiDB-lite"/>
    </source>
</evidence>
<name>A0A9K3DR74_HELAN</name>
<protein>
    <submittedName>
        <fullName evidence="2">Uncharacterized protein</fullName>
    </submittedName>
</protein>
<feature type="region of interest" description="Disordered" evidence="1">
    <location>
        <begin position="1"/>
        <end position="46"/>
    </location>
</feature>
<dbReference type="EMBL" id="MNCJ02000331">
    <property type="protein sequence ID" value="KAF5760162.1"/>
    <property type="molecule type" value="Genomic_DNA"/>
</dbReference>
<sequence length="62" mass="6908">MQIPTPAQHKRERKAKNATTSNPASPGLNLTDTPSSKTRNGKKLETQNINAYTRFLKPLLMT</sequence>
<gene>
    <name evidence="2" type="ORF">HanXRQr2_Chr16g0750081</name>
</gene>
<dbReference type="AlphaFoldDB" id="A0A9K3DR74"/>
<evidence type="ECO:0000313" key="2">
    <source>
        <dbReference type="EMBL" id="KAF5760162.1"/>
    </source>
</evidence>
<feature type="compositionally biased region" description="Polar residues" evidence="1">
    <location>
        <begin position="17"/>
        <end position="38"/>
    </location>
</feature>
<dbReference type="Proteomes" id="UP000215914">
    <property type="component" value="Unassembled WGS sequence"/>
</dbReference>
<reference evidence="2" key="1">
    <citation type="journal article" date="2017" name="Nature">
        <title>The sunflower genome provides insights into oil metabolism, flowering and Asterid evolution.</title>
        <authorList>
            <person name="Badouin H."/>
            <person name="Gouzy J."/>
            <person name="Grassa C.J."/>
            <person name="Murat F."/>
            <person name="Staton S.E."/>
            <person name="Cottret L."/>
            <person name="Lelandais-Briere C."/>
            <person name="Owens G.L."/>
            <person name="Carrere S."/>
            <person name="Mayjonade B."/>
            <person name="Legrand L."/>
            <person name="Gill N."/>
            <person name="Kane N.C."/>
            <person name="Bowers J.E."/>
            <person name="Hubner S."/>
            <person name="Bellec A."/>
            <person name="Berard A."/>
            <person name="Berges H."/>
            <person name="Blanchet N."/>
            <person name="Boniface M.C."/>
            <person name="Brunel D."/>
            <person name="Catrice O."/>
            <person name="Chaidir N."/>
            <person name="Claudel C."/>
            <person name="Donnadieu C."/>
            <person name="Faraut T."/>
            <person name="Fievet G."/>
            <person name="Helmstetter N."/>
            <person name="King M."/>
            <person name="Knapp S.J."/>
            <person name="Lai Z."/>
            <person name="Le Paslier M.C."/>
            <person name="Lippi Y."/>
            <person name="Lorenzon L."/>
            <person name="Mandel J.R."/>
            <person name="Marage G."/>
            <person name="Marchand G."/>
            <person name="Marquand E."/>
            <person name="Bret-Mestries E."/>
            <person name="Morien E."/>
            <person name="Nambeesan S."/>
            <person name="Nguyen T."/>
            <person name="Pegot-Espagnet P."/>
            <person name="Pouilly N."/>
            <person name="Raftis F."/>
            <person name="Sallet E."/>
            <person name="Schiex T."/>
            <person name="Thomas J."/>
            <person name="Vandecasteele C."/>
            <person name="Vares D."/>
            <person name="Vear F."/>
            <person name="Vautrin S."/>
            <person name="Crespi M."/>
            <person name="Mangin B."/>
            <person name="Burke J.M."/>
            <person name="Salse J."/>
            <person name="Munos S."/>
            <person name="Vincourt P."/>
            <person name="Rieseberg L.H."/>
            <person name="Langlade N.B."/>
        </authorList>
    </citation>
    <scope>NUCLEOTIDE SEQUENCE</scope>
    <source>
        <tissue evidence="2">Leaves</tissue>
    </source>
</reference>